<accession>A0A4R9B3G7</accession>
<name>A0A4R9B3G7_9MICO</name>
<protein>
    <submittedName>
        <fullName evidence="1">Uncharacterized protein</fullName>
    </submittedName>
</protein>
<dbReference type="AlphaFoldDB" id="A0A4R9B3G7"/>
<sequence>MKRISYGGTSFLTPDDVADALLELVIALGTSNTKESLDLPAVDDDGDTVIVTMIVGPMTALISIPEVSRWTGPDSTLVLAVLNARIHALTAPKSYPIEETITTTDIDWHDQDFTE</sequence>
<dbReference type="OrthoDB" id="5119511at2"/>
<dbReference type="EMBL" id="SOHH01000084">
    <property type="protein sequence ID" value="TFD75137.1"/>
    <property type="molecule type" value="Genomic_DNA"/>
</dbReference>
<reference evidence="1 2" key="1">
    <citation type="submission" date="2019-03" db="EMBL/GenBank/DDBJ databases">
        <title>Genomics of glacier-inhabiting Cryobacterium strains.</title>
        <authorList>
            <person name="Liu Q."/>
            <person name="Xin Y.-H."/>
        </authorList>
    </citation>
    <scope>NUCLEOTIDE SEQUENCE [LARGE SCALE GENOMIC DNA]</scope>
    <source>
        <strain evidence="1 2">Hh4</strain>
    </source>
</reference>
<proteinExistence type="predicted"/>
<evidence type="ECO:0000313" key="1">
    <source>
        <dbReference type="EMBL" id="TFD75137.1"/>
    </source>
</evidence>
<comment type="caution">
    <text evidence="1">The sequence shown here is derived from an EMBL/GenBank/DDBJ whole genome shotgun (WGS) entry which is preliminary data.</text>
</comment>
<dbReference type="Proteomes" id="UP000298313">
    <property type="component" value="Unassembled WGS sequence"/>
</dbReference>
<evidence type="ECO:0000313" key="2">
    <source>
        <dbReference type="Proteomes" id="UP000298313"/>
    </source>
</evidence>
<keyword evidence="2" id="KW-1185">Reference proteome</keyword>
<organism evidence="1 2">
    <name type="scientific">Cryobacterium fucosi</name>
    <dbReference type="NCBI Taxonomy" id="1259157"/>
    <lineage>
        <taxon>Bacteria</taxon>
        <taxon>Bacillati</taxon>
        <taxon>Actinomycetota</taxon>
        <taxon>Actinomycetes</taxon>
        <taxon>Micrococcales</taxon>
        <taxon>Microbacteriaceae</taxon>
        <taxon>Cryobacterium</taxon>
    </lineage>
</organism>
<dbReference type="RefSeq" id="WP_134524278.1">
    <property type="nucleotide sequence ID" value="NZ_SOHH01000084.1"/>
</dbReference>
<gene>
    <name evidence="1" type="ORF">E3T48_11935</name>
</gene>